<evidence type="ECO:0000256" key="6">
    <source>
        <dbReference type="ARBA" id="ARBA00022989"/>
    </source>
</evidence>
<dbReference type="InterPro" id="IPR051163">
    <property type="entry name" value="Sodium:Solute_Symporter_SSF"/>
</dbReference>
<evidence type="ECO:0000256" key="4">
    <source>
        <dbReference type="ARBA" id="ARBA00022475"/>
    </source>
</evidence>
<feature type="transmembrane region" description="Helical" evidence="12">
    <location>
        <begin position="200"/>
        <end position="218"/>
    </location>
</feature>
<accession>A0A3S1HR68</accession>
<dbReference type="GO" id="GO:0006814">
    <property type="term" value="P:sodium ion transport"/>
    <property type="evidence" value="ECO:0007669"/>
    <property type="project" value="UniProtKB-KW"/>
</dbReference>
<evidence type="ECO:0000256" key="11">
    <source>
        <dbReference type="RuleBase" id="RU362091"/>
    </source>
</evidence>
<keyword evidence="5 12" id="KW-0812">Transmembrane</keyword>
<organism evidence="13 14">
    <name type="scientific">Elysia chlorotica</name>
    <name type="common">Eastern emerald elysia</name>
    <name type="synonym">Sea slug</name>
    <dbReference type="NCBI Taxonomy" id="188477"/>
    <lineage>
        <taxon>Eukaryota</taxon>
        <taxon>Metazoa</taxon>
        <taxon>Spiralia</taxon>
        <taxon>Lophotrochozoa</taxon>
        <taxon>Mollusca</taxon>
        <taxon>Gastropoda</taxon>
        <taxon>Heterobranchia</taxon>
        <taxon>Euthyneura</taxon>
        <taxon>Panpulmonata</taxon>
        <taxon>Sacoglossa</taxon>
        <taxon>Placobranchoidea</taxon>
        <taxon>Plakobranchidae</taxon>
        <taxon>Elysia</taxon>
    </lineage>
</organism>
<dbReference type="AlphaFoldDB" id="A0A3S1HR68"/>
<feature type="transmembrane region" description="Helical" evidence="12">
    <location>
        <begin position="90"/>
        <end position="113"/>
    </location>
</feature>
<evidence type="ECO:0000256" key="9">
    <source>
        <dbReference type="ARBA" id="ARBA00023136"/>
    </source>
</evidence>
<evidence type="ECO:0000256" key="7">
    <source>
        <dbReference type="ARBA" id="ARBA00023053"/>
    </source>
</evidence>
<keyword evidence="6 12" id="KW-1133">Transmembrane helix</keyword>
<dbReference type="PANTHER" id="PTHR42985:SF45">
    <property type="entry name" value="SODIUM_IODIDE COTRANSPORTER-LIKE"/>
    <property type="match status" value="1"/>
</dbReference>
<comment type="similarity">
    <text evidence="2 11">Belongs to the sodium:solute symporter (SSF) (TC 2.A.21) family.</text>
</comment>
<dbReference type="Gene3D" id="1.20.1730.10">
    <property type="entry name" value="Sodium/glucose cotransporter"/>
    <property type="match status" value="1"/>
</dbReference>
<gene>
    <name evidence="13" type="ORF">EGW08_007690</name>
</gene>
<feature type="transmembrane region" description="Helical" evidence="12">
    <location>
        <begin position="168"/>
        <end position="188"/>
    </location>
</feature>
<keyword evidence="3" id="KW-0813">Transport</keyword>
<dbReference type="InterPro" id="IPR038377">
    <property type="entry name" value="Na/Glc_symporter_sf"/>
</dbReference>
<dbReference type="STRING" id="188477.A0A3S1HR68"/>
<keyword evidence="10" id="KW-0739">Sodium transport</keyword>
<evidence type="ECO:0000313" key="13">
    <source>
        <dbReference type="EMBL" id="RUS84521.1"/>
    </source>
</evidence>
<dbReference type="PANTHER" id="PTHR42985">
    <property type="entry name" value="SODIUM-COUPLED MONOCARBOXYLATE TRANSPORTER"/>
    <property type="match status" value="1"/>
</dbReference>
<keyword evidence="4" id="KW-1003">Cell membrane</keyword>
<sequence>FHGDYSFNTGQSNKLTTPDYIVFALVMSGPFFIGFYQAWQSRKTQTLHEFLLGERSISGVPMGFSICASFTSAVTILGTPADAYLHSTMFVWFSVTLFMAAVASAHIFHPVFYRKVMATSHEYLELRFSRSVRSLAAAMFLLQKVSFSKMYVHLLAHYFLSHELCKVAGISLSGAIVSTSIICIIATAFGGMKGIVWSDIYYMVIMLLSLVLVLVRAHQVVGGWGELWAANVRADRILF</sequence>
<feature type="non-terminal residue" evidence="13">
    <location>
        <position position="1"/>
    </location>
</feature>
<keyword evidence="9 12" id="KW-0472">Membrane</keyword>
<protein>
    <submittedName>
        <fullName evidence="13">Uncharacterized protein</fullName>
    </submittedName>
</protein>
<feature type="non-terminal residue" evidence="13">
    <location>
        <position position="239"/>
    </location>
</feature>
<dbReference type="Pfam" id="PF00474">
    <property type="entry name" value="SSF"/>
    <property type="match status" value="1"/>
</dbReference>
<evidence type="ECO:0000256" key="10">
    <source>
        <dbReference type="ARBA" id="ARBA00023201"/>
    </source>
</evidence>
<proteinExistence type="inferred from homology"/>
<evidence type="ECO:0000256" key="8">
    <source>
        <dbReference type="ARBA" id="ARBA00023065"/>
    </source>
</evidence>
<dbReference type="InterPro" id="IPR001734">
    <property type="entry name" value="Na/solute_symporter"/>
</dbReference>
<dbReference type="EMBL" id="RQTK01000202">
    <property type="protein sequence ID" value="RUS84521.1"/>
    <property type="molecule type" value="Genomic_DNA"/>
</dbReference>
<keyword evidence="8" id="KW-0406">Ion transport</keyword>
<name>A0A3S1HR68_ELYCH</name>
<evidence type="ECO:0000313" key="14">
    <source>
        <dbReference type="Proteomes" id="UP000271974"/>
    </source>
</evidence>
<dbReference type="GO" id="GO:0005886">
    <property type="term" value="C:plasma membrane"/>
    <property type="evidence" value="ECO:0007669"/>
    <property type="project" value="UniProtKB-SubCell"/>
</dbReference>
<evidence type="ECO:0000256" key="2">
    <source>
        <dbReference type="ARBA" id="ARBA00006434"/>
    </source>
</evidence>
<comment type="subcellular location">
    <subcellularLocation>
        <location evidence="1">Cell membrane</location>
        <topology evidence="1">Multi-pass membrane protein</topology>
    </subcellularLocation>
</comment>
<keyword evidence="7" id="KW-0915">Sodium</keyword>
<feature type="transmembrane region" description="Helical" evidence="12">
    <location>
        <begin position="20"/>
        <end position="39"/>
    </location>
</feature>
<evidence type="ECO:0000256" key="3">
    <source>
        <dbReference type="ARBA" id="ARBA00022448"/>
    </source>
</evidence>
<keyword evidence="14" id="KW-1185">Reference proteome</keyword>
<dbReference type="GO" id="GO:0015293">
    <property type="term" value="F:symporter activity"/>
    <property type="evidence" value="ECO:0007669"/>
    <property type="project" value="TreeGrafter"/>
</dbReference>
<evidence type="ECO:0000256" key="12">
    <source>
        <dbReference type="SAM" id="Phobius"/>
    </source>
</evidence>
<evidence type="ECO:0000256" key="1">
    <source>
        <dbReference type="ARBA" id="ARBA00004651"/>
    </source>
</evidence>
<evidence type="ECO:0000256" key="5">
    <source>
        <dbReference type="ARBA" id="ARBA00022692"/>
    </source>
</evidence>
<feature type="transmembrane region" description="Helical" evidence="12">
    <location>
        <begin position="60"/>
        <end position="78"/>
    </location>
</feature>
<dbReference type="PROSITE" id="PS50283">
    <property type="entry name" value="NA_SOLUT_SYMP_3"/>
    <property type="match status" value="1"/>
</dbReference>
<dbReference type="OrthoDB" id="6132759at2759"/>
<dbReference type="Proteomes" id="UP000271974">
    <property type="component" value="Unassembled WGS sequence"/>
</dbReference>
<comment type="caution">
    <text evidence="13">The sequence shown here is derived from an EMBL/GenBank/DDBJ whole genome shotgun (WGS) entry which is preliminary data.</text>
</comment>
<reference evidence="13 14" key="1">
    <citation type="submission" date="2019-01" db="EMBL/GenBank/DDBJ databases">
        <title>A draft genome assembly of the solar-powered sea slug Elysia chlorotica.</title>
        <authorList>
            <person name="Cai H."/>
            <person name="Li Q."/>
            <person name="Fang X."/>
            <person name="Li J."/>
            <person name="Curtis N.E."/>
            <person name="Altenburger A."/>
            <person name="Shibata T."/>
            <person name="Feng M."/>
            <person name="Maeda T."/>
            <person name="Schwartz J.A."/>
            <person name="Shigenobu S."/>
            <person name="Lundholm N."/>
            <person name="Nishiyama T."/>
            <person name="Yang H."/>
            <person name="Hasebe M."/>
            <person name="Li S."/>
            <person name="Pierce S.K."/>
            <person name="Wang J."/>
        </authorList>
    </citation>
    <scope>NUCLEOTIDE SEQUENCE [LARGE SCALE GENOMIC DNA]</scope>
    <source>
        <strain evidence="13">EC2010</strain>
        <tissue evidence="13">Whole organism of an adult</tissue>
    </source>
</reference>